<dbReference type="Proteomes" id="UP001303046">
    <property type="component" value="Unassembled WGS sequence"/>
</dbReference>
<feature type="domain" description="AB hydrolase-1" evidence="1">
    <location>
        <begin position="160"/>
        <end position="243"/>
    </location>
</feature>
<proteinExistence type="predicted"/>
<gene>
    <name evidence="2" type="primary">Necator_chrII.g4588</name>
    <name evidence="2" type="ORF">RB195_016796</name>
</gene>
<name>A0ABR1C5D0_NECAM</name>
<dbReference type="EMBL" id="JAVFWL010000002">
    <property type="protein sequence ID" value="KAK6732645.1"/>
    <property type="molecule type" value="Genomic_DNA"/>
</dbReference>
<dbReference type="InterPro" id="IPR029058">
    <property type="entry name" value="AB_hydrolase_fold"/>
</dbReference>
<dbReference type="Pfam" id="PF00561">
    <property type="entry name" value="Abhydrolase_1"/>
    <property type="match status" value="1"/>
</dbReference>
<evidence type="ECO:0000259" key="1">
    <source>
        <dbReference type="Pfam" id="PF00561"/>
    </source>
</evidence>
<evidence type="ECO:0000313" key="3">
    <source>
        <dbReference type="Proteomes" id="UP001303046"/>
    </source>
</evidence>
<reference evidence="2 3" key="1">
    <citation type="submission" date="2023-08" db="EMBL/GenBank/DDBJ databases">
        <title>A Necator americanus chromosomal reference genome.</title>
        <authorList>
            <person name="Ilik V."/>
            <person name="Petrzelkova K.J."/>
            <person name="Pardy F."/>
            <person name="Fuh T."/>
            <person name="Niatou-Singa F.S."/>
            <person name="Gouil Q."/>
            <person name="Baker L."/>
            <person name="Ritchie M.E."/>
            <person name="Jex A.R."/>
            <person name="Gazzola D."/>
            <person name="Li H."/>
            <person name="Toshio Fujiwara R."/>
            <person name="Zhan B."/>
            <person name="Aroian R.V."/>
            <person name="Pafco B."/>
            <person name="Schwarz E.M."/>
        </authorList>
    </citation>
    <scope>NUCLEOTIDE SEQUENCE [LARGE SCALE GENOMIC DNA]</scope>
    <source>
        <strain evidence="2 3">Aroian</strain>
        <tissue evidence="2">Whole animal</tissue>
    </source>
</reference>
<sequence>MADSEPSHQESLLTRSRYSRGRISIIMDILRGCFMCCYLMCPPTPSSITRKIAFHPPQKGRTYAIFLKDGTPINSASKLAGKGFDVKPERLTKCPQSEYNDLMSRVQCFTVRTVYGNDIIAIKCSPEHPETNERLSKMVIIFAQPNASDLGEYLQPFHLNIPLLAELFETDVYAFDYSGYGYSSGTVSERNIYADVRAVYDYVRQSRADKKIILLGYSIGTAAVADMAASKPEGLAGVVMVAPFTSGLRLFGKKPTDATTSKLDRFTTCDKMHNISVPVLVCHGSLDEAIPVEHGLEIARKAPRGVPPLIVHGADHMSIFNGKYLQTFRRIRQFMDQEADSDTVTHAGSD</sequence>
<keyword evidence="3" id="KW-1185">Reference proteome</keyword>
<dbReference type="PANTHER" id="PTHR12277:SF39">
    <property type="entry name" value="SERINE AMINOPEPTIDASE S33 DOMAIN-CONTAINING PROTEIN"/>
    <property type="match status" value="1"/>
</dbReference>
<comment type="caution">
    <text evidence="2">The sequence shown here is derived from an EMBL/GenBank/DDBJ whole genome shotgun (WGS) entry which is preliminary data.</text>
</comment>
<dbReference type="InterPro" id="IPR000073">
    <property type="entry name" value="AB_hydrolase_1"/>
</dbReference>
<dbReference type="PANTHER" id="PTHR12277">
    <property type="entry name" value="ALPHA/BETA HYDROLASE DOMAIN-CONTAINING PROTEIN"/>
    <property type="match status" value="1"/>
</dbReference>
<organism evidence="2 3">
    <name type="scientific">Necator americanus</name>
    <name type="common">Human hookworm</name>
    <dbReference type="NCBI Taxonomy" id="51031"/>
    <lineage>
        <taxon>Eukaryota</taxon>
        <taxon>Metazoa</taxon>
        <taxon>Ecdysozoa</taxon>
        <taxon>Nematoda</taxon>
        <taxon>Chromadorea</taxon>
        <taxon>Rhabditida</taxon>
        <taxon>Rhabditina</taxon>
        <taxon>Rhabditomorpha</taxon>
        <taxon>Strongyloidea</taxon>
        <taxon>Ancylostomatidae</taxon>
        <taxon>Bunostominae</taxon>
        <taxon>Necator</taxon>
    </lineage>
</organism>
<evidence type="ECO:0000313" key="2">
    <source>
        <dbReference type="EMBL" id="KAK6732645.1"/>
    </source>
</evidence>
<dbReference type="Gene3D" id="3.40.50.1820">
    <property type="entry name" value="alpha/beta hydrolase"/>
    <property type="match status" value="1"/>
</dbReference>
<protein>
    <recommendedName>
        <fullName evidence="1">AB hydrolase-1 domain-containing protein</fullName>
    </recommendedName>
</protein>
<accession>A0ABR1C5D0</accession>
<dbReference type="SUPFAM" id="SSF53474">
    <property type="entry name" value="alpha/beta-Hydrolases"/>
    <property type="match status" value="1"/>
</dbReference>